<comment type="caution">
    <text evidence="2">The sequence shown here is derived from an EMBL/GenBank/DDBJ whole genome shotgun (WGS) entry which is preliminary data.</text>
</comment>
<dbReference type="Proteomes" id="UP000654075">
    <property type="component" value="Unassembled WGS sequence"/>
</dbReference>
<proteinExistence type="predicted"/>
<protein>
    <submittedName>
        <fullName evidence="2">Uncharacterized protein</fullName>
    </submittedName>
</protein>
<evidence type="ECO:0000256" key="1">
    <source>
        <dbReference type="SAM" id="MobiDB-lite"/>
    </source>
</evidence>
<accession>A0A813EWH3</accession>
<feature type="non-terminal residue" evidence="2">
    <location>
        <position position="1"/>
    </location>
</feature>
<feature type="compositionally biased region" description="Acidic residues" evidence="1">
    <location>
        <begin position="181"/>
        <end position="192"/>
    </location>
</feature>
<evidence type="ECO:0000313" key="3">
    <source>
        <dbReference type="Proteomes" id="UP000654075"/>
    </source>
</evidence>
<dbReference type="AlphaFoldDB" id="A0A813EWH3"/>
<reference evidence="2" key="1">
    <citation type="submission" date="2021-02" db="EMBL/GenBank/DDBJ databases">
        <authorList>
            <person name="Dougan E. K."/>
            <person name="Rhodes N."/>
            <person name="Thang M."/>
            <person name="Chan C."/>
        </authorList>
    </citation>
    <scope>NUCLEOTIDE SEQUENCE</scope>
</reference>
<keyword evidence="3" id="KW-1185">Reference proteome</keyword>
<organism evidence="2 3">
    <name type="scientific">Polarella glacialis</name>
    <name type="common">Dinoflagellate</name>
    <dbReference type="NCBI Taxonomy" id="89957"/>
    <lineage>
        <taxon>Eukaryota</taxon>
        <taxon>Sar</taxon>
        <taxon>Alveolata</taxon>
        <taxon>Dinophyceae</taxon>
        <taxon>Suessiales</taxon>
        <taxon>Suessiaceae</taxon>
        <taxon>Polarella</taxon>
    </lineage>
</organism>
<evidence type="ECO:0000313" key="2">
    <source>
        <dbReference type="EMBL" id="CAE8606355.1"/>
    </source>
</evidence>
<gene>
    <name evidence="2" type="ORF">PGLA1383_LOCUS24339</name>
</gene>
<feature type="non-terminal residue" evidence="2">
    <location>
        <position position="198"/>
    </location>
</feature>
<dbReference type="OrthoDB" id="433147at2759"/>
<feature type="region of interest" description="Disordered" evidence="1">
    <location>
        <begin position="161"/>
        <end position="198"/>
    </location>
</feature>
<name>A0A813EWH3_POLGL</name>
<dbReference type="EMBL" id="CAJNNV010019080">
    <property type="protein sequence ID" value="CAE8606355.1"/>
    <property type="molecule type" value="Genomic_DNA"/>
</dbReference>
<sequence>VVAAAPPQVVAAGSPSRGVELITGRDGELLGFSVSQVMQLFTTIDRIVASQRILSLPIADRFVLAGKVAALPAEHGRVVERLASAVATSMSEAGALNALYVLEICREIVPGFKEAIPAGRLESAAALSAHRRAQAVVLMGEKPKEWEEANLRNGAAQVVLMPQAVGAGDPEPDDPPHQADHEEDDEEDDDIIGDAGRA</sequence>